<dbReference type="InterPro" id="IPR013083">
    <property type="entry name" value="Znf_RING/FYVE/PHD"/>
</dbReference>
<feature type="compositionally biased region" description="Basic and acidic residues" evidence="5">
    <location>
        <begin position="183"/>
        <end position="203"/>
    </location>
</feature>
<dbReference type="SMART" id="SM00064">
    <property type="entry name" value="FYVE"/>
    <property type="match status" value="1"/>
</dbReference>
<proteinExistence type="predicted"/>
<dbReference type="Pfam" id="PF01363">
    <property type="entry name" value="FYVE"/>
    <property type="match status" value="1"/>
</dbReference>
<dbReference type="VEuPathDB" id="FungiDB:H310_03393"/>
<dbReference type="InterPro" id="IPR003018">
    <property type="entry name" value="GAF"/>
</dbReference>
<dbReference type="SUPFAM" id="SSF57903">
    <property type="entry name" value="FYVE/PHD zinc finger"/>
    <property type="match status" value="1"/>
</dbReference>
<dbReference type="Gene3D" id="3.30.40.10">
    <property type="entry name" value="Zinc/RING finger domain, C3HC4 (zinc finger)"/>
    <property type="match status" value="1"/>
</dbReference>
<dbReference type="PANTHER" id="PTHR43102">
    <property type="entry name" value="SLR1143 PROTEIN"/>
    <property type="match status" value="1"/>
</dbReference>
<evidence type="ECO:0000313" key="7">
    <source>
        <dbReference type="EMBL" id="RHY28044.1"/>
    </source>
</evidence>
<dbReference type="InterPro" id="IPR011011">
    <property type="entry name" value="Znf_FYVE_PHD"/>
</dbReference>
<name>A0A3R6VV65_9STRA</name>
<dbReference type="EMBL" id="QUSY01000656">
    <property type="protein sequence ID" value="RHY28044.1"/>
    <property type="molecule type" value="Genomic_DNA"/>
</dbReference>
<dbReference type="SUPFAM" id="SSF55781">
    <property type="entry name" value="GAF domain-like"/>
    <property type="match status" value="1"/>
</dbReference>
<dbReference type="Proteomes" id="UP000285060">
    <property type="component" value="Unassembled WGS sequence"/>
</dbReference>
<evidence type="ECO:0000256" key="5">
    <source>
        <dbReference type="SAM" id="MobiDB-lite"/>
    </source>
</evidence>
<dbReference type="InterPro" id="IPR029016">
    <property type="entry name" value="GAF-like_dom_sf"/>
</dbReference>
<evidence type="ECO:0000313" key="8">
    <source>
        <dbReference type="Proteomes" id="UP000285060"/>
    </source>
</evidence>
<gene>
    <name evidence="7" type="ORF">DYB32_006308</name>
</gene>
<dbReference type="AlphaFoldDB" id="A0A3R6VV65"/>
<dbReference type="CDD" id="cd00065">
    <property type="entry name" value="FYVE_like_SF"/>
    <property type="match status" value="1"/>
</dbReference>
<dbReference type="PROSITE" id="PS50178">
    <property type="entry name" value="ZF_FYVE"/>
    <property type="match status" value="1"/>
</dbReference>
<feature type="compositionally biased region" description="Low complexity" evidence="5">
    <location>
        <begin position="207"/>
        <end position="223"/>
    </location>
</feature>
<sequence length="533" mass="58632">MDASDDTNQDLAETDFGSFTHVARTTSGLFPTIGLQERTEPACAHPKILDDAAWSTYTVGEDGRPERNGLGAMHSKEMMRVNSHSTEVLRMDQLMHQDDWVRDSERHRCHVCTRNFTKLRRRHHCRCGEVVCYNCLLKKYAELPVKGRTDVKVCMSCILLHATKQNGAQIPLPPQVASSGKHPTSESSRRHSARDTIDTRKNSEYMSSSRFSPRGGSSTFDDTTSSRHGSRADLSDTIDYLLDFSWGYAWPKPPVLPDEQERLAVLRSFDILDTPTEDVFDIICELASNAFKCPIAVVSLVDQDRQWFKASVGLAQTEIPRNVSFCAHTIISKEPMVVLDTHQDRRFVKNPLVTGGASIRFYAGSPIVASSGHVIGTVFVFDNQPRASCDVATLEKLSNVAMKNLEDRKSAADVVPGPVLAPAPTAVVVAAPPVPPPPAPATSTLHSQDLVVQTNGPGDGQVVSGPKMETMLMDLLCRTTETQQQLATQQGAMFQTLGQHTVQIDKLADAVKRMEAKLDAREALESGVILNKQ</sequence>
<dbReference type="PANTHER" id="PTHR43102:SF2">
    <property type="entry name" value="GAF DOMAIN-CONTAINING PROTEIN"/>
    <property type="match status" value="1"/>
</dbReference>
<dbReference type="InterPro" id="IPR017455">
    <property type="entry name" value="Znf_FYVE-rel"/>
</dbReference>
<organism evidence="7 8">
    <name type="scientific">Aphanomyces invadans</name>
    <dbReference type="NCBI Taxonomy" id="157072"/>
    <lineage>
        <taxon>Eukaryota</taxon>
        <taxon>Sar</taxon>
        <taxon>Stramenopiles</taxon>
        <taxon>Oomycota</taxon>
        <taxon>Saprolegniomycetes</taxon>
        <taxon>Saprolegniales</taxon>
        <taxon>Verrucalvaceae</taxon>
        <taxon>Aphanomyces</taxon>
    </lineage>
</organism>
<protein>
    <recommendedName>
        <fullName evidence="6">FYVE-type domain-containing protein</fullName>
    </recommendedName>
</protein>
<evidence type="ECO:0000259" key="6">
    <source>
        <dbReference type="PROSITE" id="PS50178"/>
    </source>
</evidence>
<dbReference type="SMART" id="SM00065">
    <property type="entry name" value="GAF"/>
    <property type="match status" value="1"/>
</dbReference>
<comment type="caution">
    <text evidence="7">The sequence shown here is derived from an EMBL/GenBank/DDBJ whole genome shotgun (WGS) entry which is preliminary data.</text>
</comment>
<dbReference type="Pfam" id="PF01590">
    <property type="entry name" value="GAF"/>
    <property type="match status" value="1"/>
</dbReference>
<feature type="region of interest" description="Disordered" evidence="5">
    <location>
        <begin position="169"/>
        <end position="230"/>
    </location>
</feature>
<dbReference type="InterPro" id="IPR000306">
    <property type="entry name" value="Znf_FYVE"/>
</dbReference>
<reference evidence="7 8" key="1">
    <citation type="submission" date="2018-08" db="EMBL/GenBank/DDBJ databases">
        <title>Aphanomyces genome sequencing and annotation.</title>
        <authorList>
            <person name="Minardi D."/>
            <person name="Oidtmann B."/>
            <person name="Van Der Giezen M."/>
            <person name="Studholme D.J."/>
        </authorList>
    </citation>
    <scope>NUCLEOTIDE SEQUENCE [LARGE SCALE GENOMIC DNA]</scope>
    <source>
        <strain evidence="7 8">NJM0002</strain>
    </source>
</reference>
<evidence type="ECO:0000256" key="1">
    <source>
        <dbReference type="ARBA" id="ARBA00022723"/>
    </source>
</evidence>
<keyword evidence="2 4" id="KW-0863">Zinc-finger</keyword>
<accession>A0A3R6VV65</accession>
<keyword evidence="1" id="KW-0479">Metal-binding</keyword>
<keyword evidence="3" id="KW-0862">Zinc</keyword>
<keyword evidence="8" id="KW-1185">Reference proteome</keyword>
<evidence type="ECO:0000256" key="4">
    <source>
        <dbReference type="PROSITE-ProRule" id="PRU00091"/>
    </source>
</evidence>
<feature type="domain" description="FYVE-type" evidence="6">
    <location>
        <begin position="103"/>
        <end position="162"/>
    </location>
</feature>
<evidence type="ECO:0000256" key="3">
    <source>
        <dbReference type="ARBA" id="ARBA00022833"/>
    </source>
</evidence>
<evidence type="ECO:0000256" key="2">
    <source>
        <dbReference type="ARBA" id="ARBA00022771"/>
    </source>
</evidence>
<dbReference type="GO" id="GO:0008270">
    <property type="term" value="F:zinc ion binding"/>
    <property type="evidence" value="ECO:0007669"/>
    <property type="project" value="UniProtKB-KW"/>
</dbReference>
<dbReference type="Gene3D" id="3.30.450.40">
    <property type="match status" value="1"/>
</dbReference>